<dbReference type="PROSITE" id="PS51257">
    <property type="entry name" value="PROKAR_LIPOPROTEIN"/>
    <property type="match status" value="1"/>
</dbReference>
<dbReference type="PANTHER" id="PTHR21666:SF289">
    <property type="entry name" value="L-ALA--D-GLU ENDOPEPTIDASE"/>
    <property type="match status" value="1"/>
</dbReference>
<dbReference type="InterPro" id="IPR016047">
    <property type="entry name" value="M23ase_b-sheet_dom"/>
</dbReference>
<evidence type="ECO:0000256" key="2">
    <source>
        <dbReference type="SAM" id="Phobius"/>
    </source>
</evidence>
<feature type="transmembrane region" description="Helical" evidence="2">
    <location>
        <begin position="17"/>
        <end position="36"/>
    </location>
</feature>
<evidence type="ECO:0000259" key="3">
    <source>
        <dbReference type="Pfam" id="PF01551"/>
    </source>
</evidence>
<dbReference type="GO" id="GO:0004222">
    <property type="term" value="F:metalloendopeptidase activity"/>
    <property type="evidence" value="ECO:0007669"/>
    <property type="project" value="TreeGrafter"/>
</dbReference>
<protein>
    <submittedName>
        <fullName evidence="4">Peptidase M23-like protein</fullName>
    </submittedName>
</protein>
<dbReference type="OrthoDB" id="9801106at2"/>
<dbReference type="CDD" id="cd12797">
    <property type="entry name" value="M23_peptidase"/>
    <property type="match status" value="1"/>
</dbReference>
<gene>
    <name evidence="4" type="ORF">IE37_01595</name>
</gene>
<keyword evidence="2" id="KW-0472">Membrane</keyword>
<dbReference type="InterPro" id="IPR011055">
    <property type="entry name" value="Dup_hybrid_motif"/>
</dbReference>
<keyword evidence="1" id="KW-0732">Signal</keyword>
<evidence type="ECO:0000256" key="1">
    <source>
        <dbReference type="ARBA" id="ARBA00022729"/>
    </source>
</evidence>
<accession>A0A315Y1H1</accession>
<dbReference type="PANTHER" id="PTHR21666">
    <property type="entry name" value="PEPTIDASE-RELATED"/>
    <property type="match status" value="1"/>
</dbReference>
<dbReference type="EMBL" id="QGDI01000005">
    <property type="protein sequence ID" value="PWJ13096.1"/>
    <property type="molecule type" value="Genomic_DNA"/>
</dbReference>
<keyword evidence="2" id="KW-0812">Transmembrane</keyword>
<name>A0A315Y1H1_RUMFL</name>
<dbReference type="RefSeq" id="WP_109726377.1">
    <property type="nucleotide sequence ID" value="NZ_QGDI01000005.1"/>
</dbReference>
<dbReference type="Proteomes" id="UP000245720">
    <property type="component" value="Unassembled WGS sequence"/>
</dbReference>
<evidence type="ECO:0000313" key="4">
    <source>
        <dbReference type="EMBL" id="PWJ13096.1"/>
    </source>
</evidence>
<dbReference type="SUPFAM" id="SSF51261">
    <property type="entry name" value="Duplicated hybrid motif"/>
    <property type="match status" value="1"/>
</dbReference>
<proteinExistence type="predicted"/>
<comment type="caution">
    <text evidence="4">The sequence shown here is derived from an EMBL/GenBank/DDBJ whole genome shotgun (WGS) entry which is preliminary data.</text>
</comment>
<dbReference type="Pfam" id="PF01551">
    <property type="entry name" value="Peptidase_M23"/>
    <property type="match status" value="1"/>
</dbReference>
<reference evidence="4 5" key="1">
    <citation type="submission" date="2018-05" db="EMBL/GenBank/DDBJ databases">
        <title>The Hungate 1000. A catalogue of reference genomes from the rumen microbiome.</title>
        <authorList>
            <person name="Kelly W."/>
        </authorList>
    </citation>
    <scope>NUCLEOTIDE SEQUENCE [LARGE SCALE GENOMIC DNA]</scope>
    <source>
        <strain evidence="4 5">SAb67</strain>
    </source>
</reference>
<keyword evidence="2" id="KW-1133">Transmembrane helix</keyword>
<organism evidence="4 5">
    <name type="scientific">Ruminococcus flavefaciens</name>
    <dbReference type="NCBI Taxonomy" id="1265"/>
    <lineage>
        <taxon>Bacteria</taxon>
        <taxon>Bacillati</taxon>
        <taxon>Bacillota</taxon>
        <taxon>Clostridia</taxon>
        <taxon>Eubacteriales</taxon>
        <taxon>Oscillospiraceae</taxon>
        <taxon>Ruminococcus</taxon>
    </lineage>
</organism>
<dbReference type="AlphaFoldDB" id="A0A315Y1H1"/>
<sequence>MKKNELTDKNYAKVSKGFYAALVISVAMVGAACLFAHKQGDKLSQKPNSPVVQDAQVNKPVTDIPKATAPAQRATAPAVTAPVFNDEPQITIPAAEITVDAAVPEEHGFAEQPEAPAAAVDNMSSAAAPLSDMSNVLSPFSSGELVKNETTGTWQTHNGTDIAAEVGADVFAAENGEVASVTNDPLWGVSVLIDHKNGFTTRYCGLGADLAVQQGDTVDCGAVIGAVGETADIESSMPPHLHIEVTHNGKFIDPMTVLGSQ</sequence>
<dbReference type="Gene3D" id="2.70.70.10">
    <property type="entry name" value="Glucose Permease (Domain IIA)"/>
    <property type="match status" value="1"/>
</dbReference>
<dbReference type="InterPro" id="IPR050570">
    <property type="entry name" value="Cell_wall_metabolism_enzyme"/>
</dbReference>
<feature type="domain" description="M23ase beta-sheet core" evidence="3">
    <location>
        <begin position="156"/>
        <end position="254"/>
    </location>
</feature>
<evidence type="ECO:0000313" key="5">
    <source>
        <dbReference type="Proteomes" id="UP000245720"/>
    </source>
</evidence>